<organism evidence="5 6">
    <name type="scientific">Mycobacterium kyorinense</name>
    <dbReference type="NCBI Taxonomy" id="487514"/>
    <lineage>
        <taxon>Bacteria</taxon>
        <taxon>Bacillati</taxon>
        <taxon>Actinomycetota</taxon>
        <taxon>Actinomycetes</taxon>
        <taxon>Mycobacteriales</taxon>
        <taxon>Mycobacteriaceae</taxon>
        <taxon>Mycobacterium</taxon>
    </lineage>
</organism>
<evidence type="ECO:0000256" key="1">
    <source>
        <dbReference type="ARBA" id="ARBA00001974"/>
    </source>
</evidence>
<comment type="cofactor">
    <cofactor evidence="1">
        <name>FAD</name>
        <dbReference type="ChEBI" id="CHEBI:57692"/>
    </cofactor>
</comment>
<protein>
    <recommendedName>
        <fullName evidence="4">FAD-binding domain-containing protein</fullName>
    </recommendedName>
</protein>
<dbReference type="PRINTS" id="PR00420">
    <property type="entry name" value="RNGMNOXGNASE"/>
</dbReference>
<proteinExistence type="predicted"/>
<dbReference type="Gene3D" id="3.30.9.10">
    <property type="entry name" value="D-Amino Acid Oxidase, subunit A, domain 2"/>
    <property type="match status" value="1"/>
</dbReference>
<dbReference type="AlphaFoldDB" id="A0A1A2Z7Q5"/>
<dbReference type="Pfam" id="PF01494">
    <property type="entry name" value="FAD_binding_3"/>
    <property type="match status" value="1"/>
</dbReference>
<reference evidence="6" key="1">
    <citation type="submission" date="2016-06" db="EMBL/GenBank/DDBJ databases">
        <authorList>
            <person name="Sutton G."/>
            <person name="Brinkac L."/>
            <person name="Sanka R."/>
            <person name="Adams M."/>
            <person name="Lau E."/>
            <person name="Sam S."/>
            <person name="Sreng N."/>
            <person name="Him V."/>
            <person name="Kerleguer A."/>
            <person name="Cheng S."/>
        </authorList>
    </citation>
    <scope>NUCLEOTIDE SEQUENCE [LARGE SCALE GENOMIC DNA]</scope>
    <source>
        <strain evidence="6">E861</strain>
    </source>
</reference>
<keyword evidence="3" id="KW-0274">FAD</keyword>
<evidence type="ECO:0000313" key="5">
    <source>
        <dbReference type="EMBL" id="OBI46270.1"/>
    </source>
</evidence>
<keyword evidence="2" id="KW-0285">Flavoprotein</keyword>
<evidence type="ECO:0000259" key="4">
    <source>
        <dbReference type="Pfam" id="PF01494"/>
    </source>
</evidence>
<name>A0A1A2Z7Q5_9MYCO</name>
<feature type="domain" description="FAD-binding" evidence="4">
    <location>
        <begin position="7"/>
        <end position="118"/>
    </location>
</feature>
<evidence type="ECO:0000256" key="3">
    <source>
        <dbReference type="ARBA" id="ARBA00022827"/>
    </source>
</evidence>
<dbReference type="SUPFAM" id="SSF51905">
    <property type="entry name" value="FAD/NAD(P)-binding domain"/>
    <property type="match status" value="1"/>
</dbReference>
<dbReference type="PANTHER" id="PTHR43004:SF19">
    <property type="entry name" value="BINDING MONOOXYGENASE, PUTATIVE (JCVI)-RELATED"/>
    <property type="match status" value="1"/>
</dbReference>
<dbReference type="GO" id="GO:0071949">
    <property type="term" value="F:FAD binding"/>
    <property type="evidence" value="ECO:0007669"/>
    <property type="project" value="InterPro"/>
</dbReference>
<comment type="caution">
    <text evidence="5">The sequence shown here is derived from an EMBL/GenBank/DDBJ whole genome shotgun (WGS) entry which is preliminary data.</text>
</comment>
<accession>A0A1A2Z7Q5</accession>
<sequence>MSITTYFPDSGDTAAQFTVQHGRQMLLAATGESIDVEVVDVAPWQPYERVADQFRSGRVFLVGDSAHTMPPFKAGGANTAIQSAHNLAWKLAAVLNGTAGPGVLATCYTERHPVGRFNARQSLPGPALSFTRLDGNRPQLPAAEEAPMFALLAGCQYRSAAVFSDGPMPSDPDVVALVEELRGAARYPSPACVGGARGSTPVHARFGQAWLHVVHRCIRNAMAERGRSSSRRAGCLDRRAQYWCRS</sequence>
<dbReference type="InterPro" id="IPR050641">
    <property type="entry name" value="RIFMO-like"/>
</dbReference>
<dbReference type="PANTHER" id="PTHR43004">
    <property type="entry name" value="TRK SYSTEM POTASSIUM UPTAKE PROTEIN"/>
    <property type="match status" value="1"/>
</dbReference>
<dbReference type="Gene3D" id="3.50.50.60">
    <property type="entry name" value="FAD/NAD(P)-binding domain"/>
    <property type="match status" value="1"/>
</dbReference>
<dbReference type="InterPro" id="IPR036188">
    <property type="entry name" value="FAD/NAD-bd_sf"/>
</dbReference>
<dbReference type="EMBL" id="LZKJ01000109">
    <property type="protein sequence ID" value="OBI46270.1"/>
    <property type="molecule type" value="Genomic_DNA"/>
</dbReference>
<evidence type="ECO:0000313" key="6">
    <source>
        <dbReference type="Proteomes" id="UP000093592"/>
    </source>
</evidence>
<gene>
    <name evidence="5" type="ORF">A5707_21845</name>
</gene>
<dbReference type="Proteomes" id="UP000093592">
    <property type="component" value="Unassembled WGS sequence"/>
</dbReference>
<dbReference type="InterPro" id="IPR002938">
    <property type="entry name" value="FAD-bd"/>
</dbReference>
<dbReference type="GO" id="GO:0016709">
    <property type="term" value="F:oxidoreductase activity, acting on paired donors, with incorporation or reduction of molecular oxygen, NAD(P)H as one donor, and incorporation of one atom of oxygen"/>
    <property type="evidence" value="ECO:0007669"/>
    <property type="project" value="UniProtKB-ARBA"/>
</dbReference>
<evidence type="ECO:0000256" key="2">
    <source>
        <dbReference type="ARBA" id="ARBA00022630"/>
    </source>
</evidence>